<feature type="region of interest" description="Disordered" evidence="1">
    <location>
        <begin position="145"/>
        <end position="193"/>
    </location>
</feature>
<comment type="caution">
    <text evidence="3">The sequence shown here is derived from an EMBL/GenBank/DDBJ whole genome shotgun (WGS) entry which is preliminary data.</text>
</comment>
<dbReference type="SUPFAM" id="SSF54236">
    <property type="entry name" value="Ubiquitin-like"/>
    <property type="match status" value="1"/>
</dbReference>
<keyword evidence="4" id="KW-1185">Reference proteome</keyword>
<reference evidence="3" key="1">
    <citation type="submission" date="2023-06" db="EMBL/GenBank/DDBJ databases">
        <title>Black Yeasts Isolated from many extreme environments.</title>
        <authorList>
            <person name="Coleine C."/>
            <person name="Stajich J.E."/>
            <person name="Selbmann L."/>
        </authorList>
    </citation>
    <scope>NUCLEOTIDE SEQUENCE</scope>
    <source>
        <strain evidence="3">CCFEE 5200</strain>
    </source>
</reference>
<dbReference type="PROSITE" id="PS50053">
    <property type="entry name" value="UBIQUITIN_2"/>
    <property type="match status" value="1"/>
</dbReference>
<feature type="compositionally biased region" description="Polar residues" evidence="1">
    <location>
        <begin position="52"/>
        <end position="62"/>
    </location>
</feature>
<sequence length="246" mass="26050">MSEVSFAKSFLATLDKRAIKLPADHVSDAKKYPAQSPFTLPRQTHPFPRKGATSTASQQAKQKTVTATLKPMRGSGETITVADLTLTSTIHDVKTSYAQQSGQPQDKIKLLLNKKPAADLKTLQELGVEGETVEFSVMVMGGGGSAATTPAVEKSEPVMSAPGSAPAGGDDKMEVDSQTPAPASEKALAEADGKASAQGGTVVEMLKGEEFWADLKGFLAQRLRDEGEGDKLAKVFREAYGKRQLA</sequence>
<dbReference type="Gene3D" id="3.10.20.90">
    <property type="entry name" value="Phosphatidylinositol 3-kinase Catalytic Subunit, Chain A, domain 1"/>
    <property type="match status" value="1"/>
</dbReference>
<proteinExistence type="predicted"/>
<evidence type="ECO:0000256" key="1">
    <source>
        <dbReference type="SAM" id="MobiDB-lite"/>
    </source>
</evidence>
<feature type="region of interest" description="Disordered" evidence="1">
    <location>
        <begin position="31"/>
        <end position="62"/>
    </location>
</feature>
<evidence type="ECO:0000313" key="3">
    <source>
        <dbReference type="EMBL" id="KAK0951902.1"/>
    </source>
</evidence>
<dbReference type="Gene3D" id="1.10.286.70">
    <property type="entry name" value="Get5 dimerization domain"/>
    <property type="match status" value="1"/>
</dbReference>
<dbReference type="Proteomes" id="UP001175353">
    <property type="component" value="Unassembled WGS sequence"/>
</dbReference>
<dbReference type="Pfam" id="PF12754">
    <property type="entry name" value="Get5_N"/>
    <property type="match status" value="1"/>
</dbReference>
<dbReference type="EMBL" id="JAUJLE010000654">
    <property type="protein sequence ID" value="KAK0951902.1"/>
    <property type="molecule type" value="Genomic_DNA"/>
</dbReference>
<dbReference type="InterPro" id="IPR024737">
    <property type="entry name" value="Get5_N"/>
</dbReference>
<name>A0AAN6H1A7_9PEZI</name>
<dbReference type="Pfam" id="PF17183">
    <property type="entry name" value="Get5_C"/>
    <property type="match status" value="1"/>
</dbReference>
<feature type="domain" description="Ubiquitin-like" evidence="2">
    <location>
        <begin position="65"/>
        <end position="143"/>
    </location>
</feature>
<protein>
    <recommendedName>
        <fullName evidence="2">Ubiquitin-like domain-containing protein</fullName>
    </recommendedName>
</protein>
<dbReference type="AlphaFoldDB" id="A0AAN6H1A7"/>
<evidence type="ECO:0000313" key="4">
    <source>
        <dbReference type="Proteomes" id="UP001175353"/>
    </source>
</evidence>
<evidence type="ECO:0000259" key="2">
    <source>
        <dbReference type="PROSITE" id="PS50053"/>
    </source>
</evidence>
<accession>A0AAN6H1A7</accession>
<dbReference type="InterPro" id="IPR049256">
    <property type="entry name" value="Get5_C"/>
</dbReference>
<gene>
    <name evidence="3" type="ORF">LTR91_024718</name>
</gene>
<organism evidence="3 4">
    <name type="scientific">Friedmanniomyces endolithicus</name>
    <dbReference type="NCBI Taxonomy" id="329885"/>
    <lineage>
        <taxon>Eukaryota</taxon>
        <taxon>Fungi</taxon>
        <taxon>Dikarya</taxon>
        <taxon>Ascomycota</taxon>
        <taxon>Pezizomycotina</taxon>
        <taxon>Dothideomycetes</taxon>
        <taxon>Dothideomycetidae</taxon>
        <taxon>Mycosphaerellales</taxon>
        <taxon>Teratosphaeriaceae</taxon>
        <taxon>Friedmanniomyces</taxon>
    </lineage>
</organism>
<dbReference type="InterPro" id="IPR029071">
    <property type="entry name" value="Ubiquitin-like_domsf"/>
</dbReference>
<dbReference type="InterPro" id="IPR000626">
    <property type="entry name" value="Ubiquitin-like_dom"/>
</dbReference>